<dbReference type="AlphaFoldDB" id="A0A183IUW2"/>
<evidence type="ECO:0000313" key="3">
    <source>
        <dbReference type="EMBL" id="VDP13010.1"/>
    </source>
</evidence>
<evidence type="ECO:0000256" key="1">
    <source>
        <dbReference type="ARBA" id="ARBA00006407"/>
    </source>
</evidence>
<sequence length="233" mass="27139">MASYCRLWLVKIQFQRNRCCLKVLKQICSVNFQSCRSVFGGPLMLQSRNIGSSSQRPYNFINAAVVGNLLNFVRSKESKADAVAYKLEDTLTSWFKVTLLHVWLILFRFSEEKFLPTVRNEVVQCLWDDVNVRFDALLKKRLVQPSQRKEVLELYYSLLITSFCEYDEVIITLLYGNLTPSQFYLSLPFNLVFHCPCRQVKFIAMAYSRIILLFSDLRQANSSNAYVKSVQHL</sequence>
<dbReference type="Proteomes" id="UP000270296">
    <property type="component" value="Unassembled WGS sequence"/>
</dbReference>
<evidence type="ECO:0000313" key="4">
    <source>
        <dbReference type="Proteomes" id="UP000270296"/>
    </source>
</evidence>
<reference evidence="3 4" key="2">
    <citation type="submission" date="2018-11" db="EMBL/GenBank/DDBJ databases">
        <authorList>
            <consortium name="Pathogen Informatics"/>
        </authorList>
    </citation>
    <scope>NUCLEOTIDE SEQUENCE [LARGE SCALE GENOMIC DNA]</scope>
</reference>
<gene>
    <name evidence="3" type="ORF">SBAD_LOCUS7409</name>
</gene>
<organism evidence="5">
    <name type="scientific">Soboliphyme baturini</name>
    <dbReference type="NCBI Taxonomy" id="241478"/>
    <lineage>
        <taxon>Eukaryota</taxon>
        <taxon>Metazoa</taxon>
        <taxon>Ecdysozoa</taxon>
        <taxon>Nematoda</taxon>
        <taxon>Enoplea</taxon>
        <taxon>Dorylaimia</taxon>
        <taxon>Dioctophymatida</taxon>
        <taxon>Dioctophymatoidea</taxon>
        <taxon>Soboliphymatidae</taxon>
        <taxon>Soboliphyme</taxon>
    </lineage>
</organism>
<proteinExistence type="inferred from homology"/>
<comment type="similarity">
    <text evidence="1">Belongs to the CBP3 family.</text>
</comment>
<reference evidence="5" key="1">
    <citation type="submission" date="2016-06" db="UniProtKB">
        <authorList>
            <consortium name="WormBaseParasite"/>
        </authorList>
    </citation>
    <scope>IDENTIFICATION</scope>
</reference>
<dbReference type="GO" id="GO:0005739">
    <property type="term" value="C:mitochondrion"/>
    <property type="evidence" value="ECO:0007669"/>
    <property type="project" value="TreeGrafter"/>
</dbReference>
<protein>
    <submittedName>
        <fullName evidence="5">Ubiq_cyt_C_chap domain-containing protein</fullName>
    </submittedName>
</protein>
<evidence type="ECO:0000313" key="5">
    <source>
        <dbReference type="WBParaSite" id="SBAD_0000768701-mRNA-1"/>
    </source>
</evidence>
<feature type="domain" description="Ubiquinol-cytochrome c chaperone" evidence="2">
    <location>
        <begin position="85"/>
        <end position="160"/>
    </location>
</feature>
<keyword evidence="4" id="KW-1185">Reference proteome</keyword>
<accession>A0A183IUW2</accession>
<name>A0A183IUW2_9BILA</name>
<dbReference type="PANTHER" id="PTHR12184">
    <property type="entry name" value="UBIQUINOL-CYTOCHROME C REDUCTASE COMPLEX ASSEMBLY FACTOR 1 FAMILY MEMBER"/>
    <property type="match status" value="1"/>
</dbReference>
<evidence type="ECO:0000259" key="2">
    <source>
        <dbReference type="Pfam" id="PF03981"/>
    </source>
</evidence>
<dbReference type="GO" id="GO:0034551">
    <property type="term" value="P:mitochondrial respiratory chain complex III assembly"/>
    <property type="evidence" value="ECO:0007669"/>
    <property type="project" value="TreeGrafter"/>
</dbReference>
<dbReference type="InterPro" id="IPR021150">
    <property type="entry name" value="Ubiq_cyt_c_chap"/>
</dbReference>
<dbReference type="Pfam" id="PF03981">
    <property type="entry name" value="Ubiq_cyt_C_chap"/>
    <property type="match status" value="1"/>
</dbReference>
<dbReference type="PANTHER" id="PTHR12184:SF1">
    <property type="entry name" value="UBIQUINOL-CYTOCHROME-C REDUCTASE COMPLEX ASSEMBLY FACTOR 1"/>
    <property type="match status" value="1"/>
</dbReference>
<dbReference type="InterPro" id="IPR007129">
    <property type="entry name" value="Ubiqinol_cyt_c_chaperone_CPB3"/>
</dbReference>
<dbReference type="WBParaSite" id="SBAD_0000768701-mRNA-1">
    <property type="protein sequence ID" value="SBAD_0000768701-mRNA-1"/>
    <property type="gene ID" value="SBAD_0000768701"/>
</dbReference>
<dbReference type="OrthoDB" id="4007at2759"/>
<dbReference type="EMBL" id="UZAM01010594">
    <property type="protein sequence ID" value="VDP13010.1"/>
    <property type="molecule type" value="Genomic_DNA"/>
</dbReference>